<gene>
    <name evidence="2" type="ORF">UFOPK1392_00748</name>
    <name evidence="3" type="ORF">UFOPK3733_00594</name>
</gene>
<dbReference type="EMBL" id="CAEMXZ010000023">
    <property type="protein sequence ID" value="CAB4323004.1"/>
    <property type="molecule type" value="Genomic_DNA"/>
</dbReference>
<accession>A0A6J5Y9Z2</accession>
<dbReference type="AlphaFoldDB" id="A0A6J5Y9Z2"/>
<name>A0A6J5Y9Z2_9ZZZZ</name>
<feature type="region of interest" description="Disordered" evidence="1">
    <location>
        <begin position="58"/>
        <end position="96"/>
    </location>
</feature>
<evidence type="ECO:0000313" key="3">
    <source>
        <dbReference type="EMBL" id="CAB4929708.1"/>
    </source>
</evidence>
<feature type="region of interest" description="Disordered" evidence="1">
    <location>
        <begin position="1"/>
        <end position="22"/>
    </location>
</feature>
<organism evidence="2">
    <name type="scientific">freshwater metagenome</name>
    <dbReference type="NCBI Taxonomy" id="449393"/>
    <lineage>
        <taxon>unclassified sequences</taxon>
        <taxon>metagenomes</taxon>
        <taxon>ecological metagenomes</taxon>
    </lineage>
</organism>
<feature type="compositionally biased region" description="Polar residues" evidence="1">
    <location>
        <begin position="219"/>
        <end position="239"/>
    </location>
</feature>
<sequence>MRGGEARSGVDRPPTDDTTPVQALAGHFPQGLCDRRHSIGQARQCKAHCQQLLGENRGTDSRAVQRQVGHDQQPRSIMTSRSTAGRSVMIPSTPRSRRRCISIGSSIVQTWTSSEHEWARSMNRRSTSVTPAVVTGTWTHRPPGWRRPSPKLDARSFATPFGPSDVQRSGPRMEAIRSILRSENDPIHTRSTAPKSISISASGSTTASCFGSMFTRRSGQVVRSSDNSGMGSRPSTSAVRISAQVRFSITPTPSVTRSRRSS</sequence>
<evidence type="ECO:0000313" key="2">
    <source>
        <dbReference type="EMBL" id="CAB4323004.1"/>
    </source>
</evidence>
<feature type="region of interest" description="Disordered" evidence="1">
    <location>
        <begin position="135"/>
        <end position="155"/>
    </location>
</feature>
<feature type="compositionally biased region" description="Basic and acidic residues" evidence="1">
    <location>
        <begin position="1"/>
        <end position="15"/>
    </location>
</feature>
<proteinExistence type="predicted"/>
<protein>
    <submittedName>
        <fullName evidence="2">Unannotated protein</fullName>
    </submittedName>
</protein>
<reference evidence="2" key="1">
    <citation type="submission" date="2020-05" db="EMBL/GenBank/DDBJ databases">
        <authorList>
            <person name="Chiriac C."/>
            <person name="Salcher M."/>
            <person name="Ghai R."/>
            <person name="Kavagutti S V."/>
        </authorList>
    </citation>
    <scope>NUCLEOTIDE SEQUENCE</scope>
</reference>
<feature type="region of interest" description="Disordered" evidence="1">
    <location>
        <begin position="219"/>
        <end position="245"/>
    </location>
</feature>
<evidence type="ECO:0000256" key="1">
    <source>
        <dbReference type="SAM" id="MobiDB-lite"/>
    </source>
</evidence>
<feature type="compositionally biased region" description="Polar residues" evidence="1">
    <location>
        <begin position="74"/>
        <end position="85"/>
    </location>
</feature>
<dbReference type="EMBL" id="CAFBNC010000019">
    <property type="protein sequence ID" value="CAB4929708.1"/>
    <property type="molecule type" value="Genomic_DNA"/>
</dbReference>